<evidence type="ECO:0000259" key="1">
    <source>
        <dbReference type="Pfam" id="PF08940"/>
    </source>
</evidence>
<dbReference type="Pfam" id="PF08940">
    <property type="entry name" value="DUF1918"/>
    <property type="match status" value="1"/>
</dbReference>
<accession>A0A368T604</accession>
<sequence>MRASVGDILHVHSRTVGVSAKRGEIIEIRGSEGAPPYVVRFADGHESLVFPGPECVIEPPSGE</sequence>
<dbReference type="Gene3D" id="2.30.30.440">
    <property type="entry name" value="Domain of unknown function DUF1918"/>
    <property type="match status" value="1"/>
</dbReference>
<dbReference type="InterPro" id="IPR015035">
    <property type="entry name" value="DUF1918"/>
</dbReference>
<name>A0A368T604_9ACTN</name>
<dbReference type="Proteomes" id="UP000253318">
    <property type="component" value="Unassembled WGS sequence"/>
</dbReference>
<dbReference type="AlphaFoldDB" id="A0A368T604"/>
<dbReference type="OrthoDB" id="4828144at2"/>
<protein>
    <submittedName>
        <fullName evidence="2">DUF1918 domain-containing protein</fullName>
    </submittedName>
</protein>
<dbReference type="EMBL" id="QEIN01000146">
    <property type="protein sequence ID" value="RCV55416.1"/>
    <property type="molecule type" value="Genomic_DNA"/>
</dbReference>
<organism evidence="2 3">
    <name type="scientific">Marinitenerispora sediminis</name>
    <dbReference type="NCBI Taxonomy" id="1931232"/>
    <lineage>
        <taxon>Bacteria</taxon>
        <taxon>Bacillati</taxon>
        <taxon>Actinomycetota</taxon>
        <taxon>Actinomycetes</taxon>
        <taxon>Streptosporangiales</taxon>
        <taxon>Nocardiopsidaceae</taxon>
        <taxon>Marinitenerispora</taxon>
    </lineage>
</organism>
<evidence type="ECO:0000313" key="2">
    <source>
        <dbReference type="EMBL" id="RCV55416.1"/>
    </source>
</evidence>
<keyword evidence="3" id="KW-1185">Reference proteome</keyword>
<feature type="domain" description="DUF1918" evidence="1">
    <location>
        <begin position="1"/>
        <end position="57"/>
    </location>
</feature>
<comment type="caution">
    <text evidence="2">The sequence shown here is derived from an EMBL/GenBank/DDBJ whole genome shotgun (WGS) entry which is preliminary data.</text>
</comment>
<reference evidence="2 3" key="1">
    <citation type="submission" date="2018-04" db="EMBL/GenBank/DDBJ databases">
        <title>Novel actinobacteria from marine sediment.</title>
        <authorList>
            <person name="Ng Z.Y."/>
            <person name="Tan G.Y.A."/>
        </authorList>
    </citation>
    <scope>NUCLEOTIDE SEQUENCE [LARGE SCALE GENOMIC DNA]</scope>
    <source>
        <strain evidence="2 3">TPS81</strain>
    </source>
</reference>
<proteinExistence type="predicted"/>
<gene>
    <name evidence="2" type="ORF">DEF24_17940</name>
</gene>
<dbReference type="SUPFAM" id="SSF50118">
    <property type="entry name" value="Cell growth inhibitor/plasmid maintenance toxic component"/>
    <property type="match status" value="1"/>
</dbReference>
<evidence type="ECO:0000313" key="3">
    <source>
        <dbReference type="Proteomes" id="UP000253318"/>
    </source>
</evidence>